<dbReference type="GO" id="GO:0000049">
    <property type="term" value="F:tRNA binding"/>
    <property type="evidence" value="ECO:0007669"/>
    <property type="project" value="UniProtKB-KW"/>
</dbReference>
<dbReference type="HAMAP" id="MF_01539">
    <property type="entry name" value="TmcAL"/>
    <property type="match status" value="1"/>
</dbReference>
<keyword evidence="2" id="KW-0436">Ligase</keyword>
<evidence type="ECO:0000256" key="2">
    <source>
        <dbReference type="HAMAP-Rule" id="MF_01539"/>
    </source>
</evidence>
<keyword evidence="2" id="KW-0067">ATP-binding</keyword>
<keyword evidence="2" id="KW-0694">RNA-binding</keyword>
<dbReference type="EC" id="6.3.4.-" evidence="2"/>
<keyword evidence="1 2" id="KW-0819">tRNA processing</keyword>
<dbReference type="Gene3D" id="3.40.50.620">
    <property type="entry name" value="HUPs"/>
    <property type="match status" value="1"/>
</dbReference>
<name>B6FZ26_PEPHT</name>
<keyword evidence="2" id="KW-0963">Cytoplasm</keyword>
<reference evidence="3 4" key="2">
    <citation type="submission" date="2008-10" db="EMBL/GenBank/DDBJ databases">
        <title>Draft genome sequence of Clostridium hiranonis (DSM 13275).</title>
        <authorList>
            <person name="Sudarsanam P."/>
            <person name="Ley R."/>
            <person name="Guruge J."/>
            <person name="Turnbaugh P.J."/>
            <person name="Mahowald M."/>
            <person name="Liep D."/>
            <person name="Gordon J."/>
        </authorList>
    </citation>
    <scope>NUCLEOTIDE SEQUENCE [LARGE SCALE GENOMIC DNA]</scope>
    <source>
        <strain evidence="3 4">DSM 13275</strain>
    </source>
</reference>
<dbReference type="GO" id="GO:0006400">
    <property type="term" value="P:tRNA modification"/>
    <property type="evidence" value="ECO:0007669"/>
    <property type="project" value="UniProtKB-UniRule"/>
</dbReference>
<dbReference type="NCBIfam" id="NF010191">
    <property type="entry name" value="PRK13670.1"/>
    <property type="match status" value="1"/>
</dbReference>
<dbReference type="GO" id="GO:0016879">
    <property type="term" value="F:ligase activity, forming carbon-nitrogen bonds"/>
    <property type="evidence" value="ECO:0007669"/>
    <property type="project" value="UniProtKB-UniRule"/>
</dbReference>
<dbReference type="InterPro" id="IPR008513">
    <property type="entry name" value="tRNA(Met)_cyd_acetate_ligase"/>
</dbReference>
<keyword evidence="2" id="KW-0820">tRNA-binding</keyword>
<dbReference type="STRING" id="500633.CLOHIR_01130"/>
<keyword evidence="4" id="KW-1185">Reference proteome</keyword>
<accession>B6FZ26</accession>
<dbReference type="OrthoDB" id="9769796at2"/>
<protein>
    <recommendedName>
        <fullName evidence="2">tRNA(Met) cytidine acetate ligase</fullName>
        <ecNumber evidence="2">6.3.4.-</ecNumber>
    </recommendedName>
</protein>
<dbReference type="Proteomes" id="UP000003178">
    <property type="component" value="Unassembled WGS sequence"/>
</dbReference>
<feature type="binding site" evidence="2">
    <location>
        <begin position="7"/>
        <end position="20"/>
    </location>
    <ligand>
        <name>ATP</name>
        <dbReference type="ChEBI" id="CHEBI:30616"/>
    </ligand>
</feature>
<comment type="similarity">
    <text evidence="2">Belongs to the TmcAL family.</text>
</comment>
<gene>
    <name evidence="2" type="primary">tmcAL</name>
    <name evidence="3" type="ORF">CLOHIR_01130</name>
</gene>
<evidence type="ECO:0000313" key="3">
    <source>
        <dbReference type="EMBL" id="EEA85196.1"/>
    </source>
</evidence>
<reference evidence="3 4" key="1">
    <citation type="submission" date="2008-09" db="EMBL/GenBank/DDBJ databases">
        <authorList>
            <person name="Fulton L."/>
            <person name="Clifton S."/>
            <person name="Fulton B."/>
            <person name="Xu J."/>
            <person name="Minx P."/>
            <person name="Pepin K.H."/>
            <person name="Johnson M."/>
            <person name="Thiruvilangam P."/>
            <person name="Bhonagiri V."/>
            <person name="Nash W.E."/>
            <person name="Mardis E.R."/>
            <person name="Wilson R.K."/>
        </authorList>
    </citation>
    <scope>NUCLEOTIDE SEQUENCE [LARGE SCALE GENOMIC DNA]</scope>
    <source>
        <strain evidence="3 4">DSM 13275</strain>
    </source>
</reference>
<dbReference type="RefSeq" id="WP_006440048.1">
    <property type="nucleotide sequence ID" value="NZ_DS995356.1"/>
</dbReference>
<comment type="caution">
    <text evidence="3">The sequence shown here is derived from an EMBL/GenBank/DDBJ whole genome shotgun (WGS) entry which is preliminary data.</text>
</comment>
<feature type="binding site" evidence="2">
    <location>
        <position position="180"/>
    </location>
    <ligand>
        <name>ATP</name>
        <dbReference type="ChEBI" id="CHEBI:30616"/>
    </ligand>
</feature>
<dbReference type="AlphaFoldDB" id="B6FZ26"/>
<dbReference type="PANTHER" id="PTHR37825:SF1">
    <property type="entry name" value="TRNA(MET) CYTIDINE ACETATE LIGASE"/>
    <property type="match status" value="1"/>
</dbReference>
<dbReference type="eggNOG" id="COG1323">
    <property type="taxonomic scope" value="Bacteria"/>
</dbReference>
<dbReference type="PANTHER" id="PTHR37825">
    <property type="entry name" value="TRNA(MET) CYTIDINE ACETATE LIGASE"/>
    <property type="match status" value="1"/>
</dbReference>
<proteinExistence type="inferred from homology"/>
<dbReference type="GO" id="GO:0005524">
    <property type="term" value="F:ATP binding"/>
    <property type="evidence" value="ECO:0007669"/>
    <property type="project" value="UniProtKB-KW"/>
</dbReference>
<keyword evidence="2" id="KW-0547">Nucleotide-binding</keyword>
<dbReference type="EMBL" id="ABWP01000048">
    <property type="protein sequence ID" value="EEA85196.1"/>
    <property type="molecule type" value="Genomic_DNA"/>
</dbReference>
<dbReference type="InterPro" id="IPR014729">
    <property type="entry name" value="Rossmann-like_a/b/a_fold"/>
</dbReference>
<comment type="subcellular location">
    <subcellularLocation>
        <location evidence="2">Cytoplasm</location>
    </subcellularLocation>
</comment>
<feature type="binding site" evidence="2">
    <location>
        <position position="102"/>
    </location>
    <ligand>
        <name>ATP</name>
        <dbReference type="ChEBI" id="CHEBI:30616"/>
    </ligand>
</feature>
<feature type="binding site" evidence="2">
    <location>
        <begin position="205"/>
        <end position="206"/>
    </location>
    <ligand>
        <name>ATP</name>
        <dbReference type="ChEBI" id="CHEBI:30616"/>
    </ligand>
</feature>
<evidence type="ECO:0000256" key="1">
    <source>
        <dbReference type="ARBA" id="ARBA00022694"/>
    </source>
</evidence>
<sequence length="448" mass="50825">MNITGLIVEYNPFHNGHIYHLQKSLEKTNADASIAVMSGNFIQRGEPALFDKFSRAKAAVESGVDLVVELPSIYASQSAELFAKGSVSLLNSLGCVNSICFGSEEGNIDALYLIASILCLEPQDFKKKLSSYLGEGMLFPTARNKALFDYINSPDFSFGDNFNDIDLSEERLNDILSSSNNILGIEYIKQLISLKSDIKPFTIGRIHSEYNSEEISGNINSATAVRKKLYEIISSKENNSSDIDELIKSIQTSTDITNSIPESTLNMITSNIEKGFLPMYPEYFFETLISTIIRDKKNLESYFDISEGIENKIFKAALVAKDYDELLNLVKSKRYTMTRIKRCLNNILLGITKDDMELAKGINTIPYVRILAFNSKGREIIREIKKSSEIKIINKFSEVEHFMDDKNFKFLIENDIKCTDIYNTIYYKKNRPLLKGSMDYFIKPIYVR</sequence>
<dbReference type="Pfam" id="PF05636">
    <property type="entry name" value="HIGH_NTase1"/>
    <property type="match status" value="1"/>
</dbReference>
<evidence type="ECO:0000313" key="4">
    <source>
        <dbReference type="Proteomes" id="UP000003178"/>
    </source>
</evidence>
<comment type="catalytic activity">
    <reaction evidence="2">
        <text>cytidine(34) in elongator tRNA(Met) + acetate + ATP = N(4)-acetylcytidine(34) in elongator tRNA(Met) + AMP + diphosphate</text>
        <dbReference type="Rhea" id="RHEA:58144"/>
        <dbReference type="Rhea" id="RHEA-COMP:10693"/>
        <dbReference type="Rhea" id="RHEA-COMP:10694"/>
        <dbReference type="ChEBI" id="CHEBI:30089"/>
        <dbReference type="ChEBI" id="CHEBI:30616"/>
        <dbReference type="ChEBI" id="CHEBI:33019"/>
        <dbReference type="ChEBI" id="CHEBI:74900"/>
        <dbReference type="ChEBI" id="CHEBI:82748"/>
        <dbReference type="ChEBI" id="CHEBI:456215"/>
    </reaction>
</comment>
<dbReference type="HOGENOM" id="CLU_038915_0_1_9"/>
<dbReference type="SUPFAM" id="SSF52374">
    <property type="entry name" value="Nucleotidylyl transferase"/>
    <property type="match status" value="1"/>
</dbReference>
<comment type="function">
    <text evidence="2">Catalyzes the formation of N(4)-acetylcytidine (ac(4)C) at the wobble position of elongator tRNA(Met), using acetate and ATP as substrates. First activates an acetate ion to form acetyladenylate (Ac-AMP) and then transfers the acetyl group to tRNA to form ac(4)C34.</text>
</comment>
<organism evidence="3 4">
    <name type="scientific">Peptacetobacter hiranonis (strain DSM 13275 / JCM 10541 / KCTC 15199 / TO-931)</name>
    <name type="common">Clostridium hiranonis</name>
    <dbReference type="NCBI Taxonomy" id="500633"/>
    <lineage>
        <taxon>Bacteria</taxon>
        <taxon>Bacillati</taxon>
        <taxon>Bacillota</taxon>
        <taxon>Clostridia</taxon>
        <taxon>Peptostreptococcales</taxon>
        <taxon>Peptostreptococcaceae</taxon>
        <taxon>Peptacetobacter</taxon>
    </lineage>
</organism>
<dbReference type="GO" id="GO:0005737">
    <property type="term" value="C:cytoplasm"/>
    <property type="evidence" value="ECO:0007669"/>
    <property type="project" value="UniProtKB-SubCell"/>
</dbReference>